<reference evidence="2 3" key="1">
    <citation type="submission" date="2017-12" db="EMBL/GenBank/DDBJ databases">
        <authorList>
            <person name="Pombert J.-F."/>
            <person name="Haag K.L."/>
            <person name="Ebert D."/>
        </authorList>
    </citation>
    <scope>NUCLEOTIDE SEQUENCE [LARGE SCALE GENOMIC DNA]</scope>
    <source>
        <strain evidence="2">IL-BN-2</strain>
    </source>
</reference>
<evidence type="ECO:0000313" key="2">
    <source>
        <dbReference type="EMBL" id="TBU08743.1"/>
    </source>
</evidence>
<feature type="chain" id="PRO_5020592410" evidence="1">
    <location>
        <begin position="33"/>
        <end position="774"/>
    </location>
</feature>
<comment type="caution">
    <text evidence="2">The sequence shown here is derived from an EMBL/GenBank/DDBJ whole genome shotgun (WGS) entry which is preliminary data.</text>
</comment>
<keyword evidence="1" id="KW-0732">Signal</keyword>
<name>A0A4Q9LKF6_9MICR</name>
<organism evidence="2 3">
    <name type="scientific">Hamiltosporidium magnivora</name>
    <dbReference type="NCBI Taxonomy" id="148818"/>
    <lineage>
        <taxon>Eukaryota</taxon>
        <taxon>Fungi</taxon>
        <taxon>Fungi incertae sedis</taxon>
        <taxon>Microsporidia</taxon>
        <taxon>Dubosqiidae</taxon>
        <taxon>Hamiltosporidium</taxon>
    </lineage>
</organism>
<proteinExistence type="predicted"/>
<dbReference type="EMBL" id="PIXR01000145">
    <property type="protein sequence ID" value="TBU08743.1"/>
    <property type="molecule type" value="Genomic_DNA"/>
</dbReference>
<sequence>MICGNIFRTMLHLLHLNFRLFLCLLAPKIILTQNTIAIHFYEDEGDNLVWKGIDSCIYTEKFRNFSLEKCNSTNMNSNIRILRTFIIDLDCFILKFLNDEEIRQGRQNNIFVDNRLIDSEDFAYFNKTVNSIPFFSDNIDESKYYMMFKIMNVFRFIYNKHLVDFIRNILVSMILNTNTIRKNKHLFKKTVAISCPDYFPKIVIVELFKLYKIGVKTLEKIKDISCAVKITKEFTYDFLNLNEEYLFLDADVIQEVIKTNIKANCFFQMLDIMFNIQIFKRLFMYNISYTEKFKYFFNLSLFQNLDEIFLLECTNTDSLIQTLCKTCDSISVKTLSIVYCKFTVNDEISWLKKFNLQNINFVFEIDLSDSYFSISKLEASISDVFLELIDEVNNKENKLNFFVRDSKISCFDQENSYILHFYQPKSKLKYFKIPEAKFKIFLYMELLNSFITFTFNMMNFDKLKNIMIEFKNTNLENFSLQETEIYNNIVRMHIVESTINNVFLSKILLLKSLINILFYACKIVFPNEKVVFKENTNIVNFHFACSFFEDHNSGIEFLNKMSAMKILKVVSYNGHTNPFAIEPSNEILRLDNLDSLDYSVSYVLNEQSPSFSFIPRLSYLNFGFNYPENSLYKIFGNKNLNFLKTLRFDTVIIGKKDRQMLVEYTNLLHLRFSEGSKISGILFSELFDLTLTYSFTELILPKIEITYCELQFFSSLKSLMKLYIHEFTLEKDILYFFKTFNLVKKIEIGNTKIFKNETREEIGGRLKNRADIIQ</sequence>
<protein>
    <submittedName>
        <fullName evidence="2">Uncharacterized protein</fullName>
    </submittedName>
</protein>
<accession>A0A4Q9LKF6</accession>
<evidence type="ECO:0000256" key="1">
    <source>
        <dbReference type="SAM" id="SignalP"/>
    </source>
</evidence>
<dbReference type="AlphaFoldDB" id="A0A4Q9LKF6"/>
<dbReference type="VEuPathDB" id="MicrosporidiaDB:CWI36_0010p0010"/>
<evidence type="ECO:0000313" key="3">
    <source>
        <dbReference type="Proteomes" id="UP000293045"/>
    </source>
</evidence>
<feature type="signal peptide" evidence="1">
    <location>
        <begin position="1"/>
        <end position="32"/>
    </location>
</feature>
<gene>
    <name evidence="2" type="ORF">CWI39_0145p0010</name>
</gene>
<dbReference type="Gene3D" id="3.80.10.10">
    <property type="entry name" value="Ribonuclease Inhibitor"/>
    <property type="match status" value="1"/>
</dbReference>
<dbReference type="VEuPathDB" id="MicrosporidiaDB:CWI39_0145p0010"/>
<dbReference type="InterPro" id="IPR032675">
    <property type="entry name" value="LRR_dom_sf"/>
</dbReference>
<dbReference type="Proteomes" id="UP000293045">
    <property type="component" value="Unassembled WGS sequence"/>
</dbReference>